<dbReference type="PANTHER" id="PTHR30532">
    <property type="entry name" value="IRON III DICITRATE-BINDING PERIPLASMIC PROTEIN"/>
    <property type="match status" value="1"/>
</dbReference>
<evidence type="ECO:0000259" key="7">
    <source>
        <dbReference type="PROSITE" id="PS50983"/>
    </source>
</evidence>
<reference evidence="8" key="1">
    <citation type="submission" date="2022-04" db="EMBL/GenBank/DDBJ databases">
        <title>Corynebacterium kalidii LD5P10.</title>
        <authorList>
            <person name="Sun J.Q."/>
        </authorList>
    </citation>
    <scope>NUCLEOTIDE SEQUENCE</scope>
    <source>
        <strain evidence="8">LD5P10</strain>
    </source>
</reference>
<dbReference type="PANTHER" id="PTHR30532:SF1">
    <property type="entry name" value="IRON(3+)-HYDROXAMATE-BINDING PROTEIN FHUD"/>
    <property type="match status" value="1"/>
</dbReference>
<feature type="signal peptide" evidence="6">
    <location>
        <begin position="1"/>
        <end position="28"/>
    </location>
</feature>
<dbReference type="GO" id="GO:0030288">
    <property type="term" value="C:outer membrane-bounded periplasmic space"/>
    <property type="evidence" value="ECO:0007669"/>
    <property type="project" value="TreeGrafter"/>
</dbReference>
<feature type="domain" description="Fe/B12 periplasmic-binding" evidence="7">
    <location>
        <begin position="72"/>
        <end position="351"/>
    </location>
</feature>
<dbReference type="CDD" id="cd01146">
    <property type="entry name" value="FhuD"/>
    <property type="match status" value="1"/>
</dbReference>
<keyword evidence="9" id="KW-1185">Reference proteome</keyword>
<comment type="subcellular location">
    <subcellularLocation>
        <location evidence="1">Cell envelope</location>
    </subcellularLocation>
</comment>
<dbReference type="Proteomes" id="UP001139207">
    <property type="component" value="Unassembled WGS sequence"/>
</dbReference>
<dbReference type="EMBL" id="JALIEA010000011">
    <property type="protein sequence ID" value="MCJ7857761.1"/>
    <property type="molecule type" value="Genomic_DNA"/>
</dbReference>
<sequence>MNLSLRRPTGRTVGAVLASCLTTVLLVACSSTPGDGDAADQNGSGGPGGSGFEPVTISHALGEASITSAPERVVTLGQGSAETAIALGVTPVATERYDWGADDSGQLPWIREAVEERGDELPELITGGEEVSAEEIAALDPDLVLAPWSGMSQEQYDQISAVAPTVAYPEHPWTIDWKDQITTVATALGKPDQARGLIDGIDREFATAREDNPDFADHDFAFIYNQGPAQDMGVFLPTEQRAAMVANLGFQVAPVVEELKADEVVGTDSAQFSIEDADRLDDVDVIFTFYSDETNRREMHALPVYGGISAIREGAEVAPTDQSFVTASSMINPLTVPWTLERYIPMIRDALA</sequence>
<proteinExistence type="inferred from homology"/>
<comment type="caution">
    <text evidence="8">The sequence shown here is derived from an EMBL/GenBank/DDBJ whole genome shotgun (WGS) entry which is preliminary data.</text>
</comment>
<dbReference type="GO" id="GO:1901678">
    <property type="term" value="P:iron coordination entity transport"/>
    <property type="evidence" value="ECO:0007669"/>
    <property type="project" value="UniProtKB-ARBA"/>
</dbReference>
<evidence type="ECO:0000313" key="9">
    <source>
        <dbReference type="Proteomes" id="UP001139207"/>
    </source>
</evidence>
<evidence type="ECO:0000256" key="6">
    <source>
        <dbReference type="SAM" id="SignalP"/>
    </source>
</evidence>
<gene>
    <name evidence="8" type="ORF">MUN33_03385</name>
</gene>
<feature type="region of interest" description="Disordered" evidence="5">
    <location>
        <begin position="33"/>
        <end position="54"/>
    </location>
</feature>
<evidence type="ECO:0000256" key="2">
    <source>
        <dbReference type="ARBA" id="ARBA00008814"/>
    </source>
</evidence>
<name>A0A9X1WMJ6_9CORY</name>
<evidence type="ECO:0000256" key="4">
    <source>
        <dbReference type="ARBA" id="ARBA00022729"/>
    </source>
</evidence>
<dbReference type="Gene3D" id="3.40.50.1980">
    <property type="entry name" value="Nitrogenase molybdenum iron protein domain"/>
    <property type="match status" value="2"/>
</dbReference>
<evidence type="ECO:0000256" key="1">
    <source>
        <dbReference type="ARBA" id="ARBA00004196"/>
    </source>
</evidence>
<dbReference type="InterPro" id="IPR002491">
    <property type="entry name" value="ABC_transptr_periplasmic_BD"/>
</dbReference>
<protein>
    <submittedName>
        <fullName evidence="8">Iron-siderophore ABC transporter substrate-binding protein</fullName>
    </submittedName>
</protein>
<dbReference type="SUPFAM" id="SSF53807">
    <property type="entry name" value="Helical backbone' metal receptor"/>
    <property type="match status" value="1"/>
</dbReference>
<keyword evidence="4 6" id="KW-0732">Signal</keyword>
<organism evidence="8 9">
    <name type="scientific">Corynebacterium kalidii</name>
    <dbReference type="NCBI Taxonomy" id="2931982"/>
    <lineage>
        <taxon>Bacteria</taxon>
        <taxon>Bacillati</taxon>
        <taxon>Actinomycetota</taxon>
        <taxon>Actinomycetes</taxon>
        <taxon>Mycobacteriales</taxon>
        <taxon>Corynebacteriaceae</taxon>
        <taxon>Corynebacterium</taxon>
    </lineage>
</organism>
<comment type="similarity">
    <text evidence="2">Belongs to the bacterial solute-binding protein 8 family.</text>
</comment>
<feature type="chain" id="PRO_5040906519" evidence="6">
    <location>
        <begin position="29"/>
        <end position="352"/>
    </location>
</feature>
<dbReference type="AlphaFoldDB" id="A0A9X1WMJ6"/>
<dbReference type="Pfam" id="PF01497">
    <property type="entry name" value="Peripla_BP_2"/>
    <property type="match status" value="1"/>
</dbReference>
<dbReference type="PROSITE" id="PS51257">
    <property type="entry name" value="PROKAR_LIPOPROTEIN"/>
    <property type="match status" value="1"/>
</dbReference>
<evidence type="ECO:0000256" key="3">
    <source>
        <dbReference type="ARBA" id="ARBA00022448"/>
    </source>
</evidence>
<accession>A0A9X1WMJ6</accession>
<keyword evidence="3" id="KW-0813">Transport</keyword>
<evidence type="ECO:0000256" key="5">
    <source>
        <dbReference type="SAM" id="MobiDB-lite"/>
    </source>
</evidence>
<dbReference type="PROSITE" id="PS50983">
    <property type="entry name" value="FE_B12_PBP"/>
    <property type="match status" value="1"/>
</dbReference>
<dbReference type="RefSeq" id="WP_244803514.1">
    <property type="nucleotide sequence ID" value="NZ_JALIEA010000011.1"/>
</dbReference>
<evidence type="ECO:0000313" key="8">
    <source>
        <dbReference type="EMBL" id="MCJ7857761.1"/>
    </source>
</evidence>
<dbReference type="InterPro" id="IPR051313">
    <property type="entry name" value="Bact_iron-sidero_bind"/>
</dbReference>